<organism evidence="6 7">
    <name type="scientific">Athelia psychrophila</name>
    <dbReference type="NCBI Taxonomy" id="1759441"/>
    <lineage>
        <taxon>Eukaryota</taxon>
        <taxon>Fungi</taxon>
        <taxon>Dikarya</taxon>
        <taxon>Basidiomycota</taxon>
        <taxon>Agaricomycotina</taxon>
        <taxon>Agaricomycetes</taxon>
        <taxon>Agaricomycetidae</taxon>
        <taxon>Atheliales</taxon>
        <taxon>Atheliaceae</taxon>
        <taxon>Athelia</taxon>
    </lineage>
</organism>
<reference evidence="6 7" key="1">
    <citation type="journal article" date="2016" name="Mol. Biol. Evol.">
        <title>Comparative Genomics of Early-Diverging Mushroom-Forming Fungi Provides Insights into the Origins of Lignocellulose Decay Capabilities.</title>
        <authorList>
            <person name="Nagy L.G."/>
            <person name="Riley R."/>
            <person name="Tritt A."/>
            <person name="Adam C."/>
            <person name="Daum C."/>
            <person name="Floudas D."/>
            <person name="Sun H."/>
            <person name="Yadav J.S."/>
            <person name="Pangilinan J."/>
            <person name="Larsson K.H."/>
            <person name="Matsuura K."/>
            <person name="Barry K."/>
            <person name="Labutti K."/>
            <person name="Kuo R."/>
            <person name="Ohm R.A."/>
            <person name="Bhattacharya S.S."/>
            <person name="Shirouzu T."/>
            <person name="Yoshinaga Y."/>
            <person name="Martin F.M."/>
            <person name="Grigoriev I.V."/>
            <person name="Hibbett D.S."/>
        </authorList>
    </citation>
    <scope>NUCLEOTIDE SEQUENCE [LARGE SCALE GENOMIC DNA]</scope>
    <source>
        <strain evidence="6 7">CBS 109695</strain>
    </source>
</reference>
<evidence type="ECO:0000256" key="4">
    <source>
        <dbReference type="SAM" id="MobiDB-lite"/>
    </source>
</evidence>
<keyword evidence="7" id="KW-1185">Reference proteome</keyword>
<dbReference type="STRING" id="436010.A0A166KJD5"/>
<evidence type="ECO:0000313" key="6">
    <source>
        <dbReference type="EMBL" id="KZP21967.1"/>
    </source>
</evidence>
<dbReference type="GO" id="GO:0005783">
    <property type="term" value="C:endoplasmic reticulum"/>
    <property type="evidence" value="ECO:0007669"/>
    <property type="project" value="UniProtKB-SubCell"/>
</dbReference>
<feature type="region of interest" description="Disordered" evidence="4">
    <location>
        <begin position="824"/>
        <end position="869"/>
    </location>
</feature>
<dbReference type="AlphaFoldDB" id="A0A166KJD5"/>
<dbReference type="PANTHER" id="PTHR44140">
    <property type="entry name" value="LD25575P"/>
    <property type="match status" value="1"/>
</dbReference>
<evidence type="ECO:0000313" key="7">
    <source>
        <dbReference type="Proteomes" id="UP000076532"/>
    </source>
</evidence>
<dbReference type="PRINTS" id="PR00625">
    <property type="entry name" value="JDOMAIN"/>
</dbReference>
<evidence type="ECO:0000256" key="3">
    <source>
        <dbReference type="ARBA" id="ARBA00022824"/>
    </source>
</evidence>
<dbReference type="InterPro" id="IPR036869">
    <property type="entry name" value="J_dom_sf"/>
</dbReference>
<dbReference type="Gene3D" id="1.25.40.10">
    <property type="entry name" value="Tetratricopeptide repeat domain"/>
    <property type="match status" value="1"/>
</dbReference>
<feature type="compositionally biased region" description="Gly residues" evidence="4">
    <location>
        <begin position="835"/>
        <end position="845"/>
    </location>
</feature>
<dbReference type="GO" id="GO:0051087">
    <property type="term" value="F:protein-folding chaperone binding"/>
    <property type="evidence" value="ECO:0007669"/>
    <property type="project" value="TreeGrafter"/>
</dbReference>
<dbReference type="GO" id="GO:0051787">
    <property type="term" value="F:misfolded protein binding"/>
    <property type="evidence" value="ECO:0007669"/>
    <property type="project" value="TreeGrafter"/>
</dbReference>
<dbReference type="PANTHER" id="PTHR44140:SF2">
    <property type="entry name" value="LD25575P"/>
    <property type="match status" value="1"/>
</dbReference>
<dbReference type="PROSITE" id="PS50076">
    <property type="entry name" value="DNAJ_2"/>
    <property type="match status" value="1"/>
</dbReference>
<comment type="subcellular location">
    <subcellularLocation>
        <location evidence="1">Endoplasmic reticulum</location>
    </subcellularLocation>
</comment>
<dbReference type="Gene3D" id="1.10.287.110">
    <property type="entry name" value="DnaJ domain"/>
    <property type="match status" value="1"/>
</dbReference>
<dbReference type="SUPFAM" id="SSF46565">
    <property type="entry name" value="Chaperone J-domain"/>
    <property type="match status" value="1"/>
</dbReference>
<feature type="domain" description="J" evidence="5">
    <location>
        <begin position="766"/>
        <end position="827"/>
    </location>
</feature>
<dbReference type="Proteomes" id="UP000076532">
    <property type="component" value="Unassembled WGS sequence"/>
</dbReference>
<name>A0A166KJD5_9AGAM</name>
<dbReference type="InterPro" id="IPR001623">
    <property type="entry name" value="DnaJ_domain"/>
</dbReference>
<feature type="compositionally biased region" description="Basic residues" evidence="4">
    <location>
        <begin position="27"/>
        <end position="37"/>
    </location>
</feature>
<dbReference type="InterPro" id="IPR011990">
    <property type="entry name" value="TPR-like_helical_dom_sf"/>
</dbReference>
<feature type="compositionally biased region" description="Low complexity" evidence="4">
    <location>
        <begin position="852"/>
        <end position="869"/>
    </location>
</feature>
<feature type="region of interest" description="Disordered" evidence="4">
    <location>
        <begin position="1"/>
        <end position="39"/>
    </location>
</feature>
<keyword evidence="2" id="KW-0732">Signal</keyword>
<accession>A0A166KJD5</accession>
<evidence type="ECO:0000256" key="1">
    <source>
        <dbReference type="ARBA" id="ARBA00004240"/>
    </source>
</evidence>
<sequence>MNPMLNGSTAKSNQQGTSAERSDKGVKRPRPYKRHSVRTADPARLTADDFLDLSHVVQGTITFVASSGQRQTFTIYYGFHTPFPPNTRGFLHYHTPASLPATAGEIRFRAGSDLLRPDGLPWSLPLIMLAHGLNRQPEDFRFRKELLVKSLVRDGLVDAALLDGLTAVVDAGGWASTRAQPTNILHDLGQLLHIELQNRSFSCMFVGTRKASPTKVTSPFAYDREPKLTRRLAYPFSGSTLCRFEKSPVPLSDGTDTLVLRVVKLVTPVMCTIEGYDGYLAAPKEGGLVEVRKQNGRTSKVWTLSAKLAKDEAIQDLIRSTGVHRLDARAERVPDAAPAPGRELQAAVELVDAQAEPRRHAPLRGRADEGRGQRAHLEARVLHAHQLPQAPLALVEELQELPPPQRQVALHPPTREHHVLYEATVNKTGCDLVVYTTRPLLPPAWLTEPHTEPTSRHSARPSRHACLTTNIPAPANYGNSDASRDQATTNLNRQLGRNRRDRVGTDTTWPVATIVRTPHQQECALRAGDVESSVGDLSRLAQLRPNTPPAEHLTIFRLAYFFLPPPVSQTQNAALTALKQCLHFDPDSALCLPAHRQLKALEKAFVKAEAMAGKGDHRGVLDLLLGKDRANTGFLKTFEDAMAKHTAPPPTSTSKAPAHNPAAIPSTHSPRLTALLRLICSSHTALNLHKRGIPWCERLMAQNDDVMTDADWDAASAGKAEGMMANEEWEEAMRVLEGAWEKTRNEDIKQRLLKSQRLLKQSKSKDYYKVLGVSRDADPKTIKKAFRNAAKTAHPDKGGTEAKMATVNEAYEVLSKPELKARFDAGEDPNDPMAGQGGGGGGFPGGHPFANFFQQGSGGFQFNHGQRGR</sequence>
<dbReference type="GO" id="GO:0034975">
    <property type="term" value="P:protein folding in endoplasmic reticulum"/>
    <property type="evidence" value="ECO:0007669"/>
    <property type="project" value="TreeGrafter"/>
</dbReference>
<dbReference type="EMBL" id="KV417543">
    <property type="protein sequence ID" value="KZP21967.1"/>
    <property type="molecule type" value="Genomic_DNA"/>
</dbReference>
<feature type="compositionally biased region" description="Polar residues" evidence="4">
    <location>
        <begin position="1"/>
        <end position="19"/>
    </location>
</feature>
<protein>
    <recommendedName>
        <fullName evidence="5">J domain-containing protein</fullName>
    </recommendedName>
</protein>
<evidence type="ECO:0000259" key="5">
    <source>
        <dbReference type="PROSITE" id="PS50076"/>
    </source>
</evidence>
<gene>
    <name evidence="6" type="ORF">FIBSPDRAFT_953297</name>
</gene>
<dbReference type="CDD" id="cd06257">
    <property type="entry name" value="DnaJ"/>
    <property type="match status" value="1"/>
</dbReference>
<dbReference type="SMART" id="SM00271">
    <property type="entry name" value="DnaJ"/>
    <property type="match status" value="1"/>
</dbReference>
<dbReference type="InterPro" id="IPR051727">
    <property type="entry name" value="DnaJ_C3_Co-chaperones"/>
</dbReference>
<keyword evidence="3" id="KW-0256">Endoplasmic reticulum</keyword>
<evidence type="ECO:0000256" key="2">
    <source>
        <dbReference type="ARBA" id="ARBA00022729"/>
    </source>
</evidence>
<proteinExistence type="predicted"/>
<dbReference type="OrthoDB" id="1726119at2759"/>
<feature type="region of interest" description="Disordered" evidence="4">
    <location>
        <begin position="644"/>
        <end position="665"/>
    </location>
</feature>
<dbReference type="Pfam" id="PF00226">
    <property type="entry name" value="DnaJ"/>
    <property type="match status" value="1"/>
</dbReference>